<evidence type="ECO:0008006" key="5">
    <source>
        <dbReference type="Google" id="ProtNLM"/>
    </source>
</evidence>
<sequence>MVQSIPAAVEYSSDLHKMSLKGNQVIRWTRLYQPFVAIWDTRLDHIFQADLIAGESTVPGYSDWYLQRTVRFISRLGAFQHHVGDLFRRITDVAHEPADVLKLSTGGFEFVRDFNLHWFDALPLQEHRAIEIQARQNLGRRPKHVGGRARGRAAAVVDPVDAADPVDVPEDTRLGDDHDDGAGTSTGMQTTTTHPLLEQPGTTSTDPPSEQPATTATDPPSEQPATTTRQRRQREPRDLEAPRFDLLTPTPDSQDPSDQSGSQQPPPLHHSHGYTARVPRDITPPSFDLGITLPGPVDGTSTDASQGSQQKHKEPSQTYVRRSKRQVIPTRCGTDGEKRPKK</sequence>
<evidence type="ECO:0000313" key="2">
    <source>
        <dbReference type="EMBL" id="KZM94112.1"/>
    </source>
</evidence>
<accession>A0A162A056</accession>
<evidence type="ECO:0000313" key="4">
    <source>
        <dbReference type="Proteomes" id="UP000077755"/>
    </source>
</evidence>
<feature type="compositionally biased region" description="Polar residues" evidence="1">
    <location>
        <begin position="200"/>
        <end position="220"/>
    </location>
</feature>
<feature type="compositionally biased region" description="Polar residues" evidence="1">
    <location>
        <begin position="299"/>
        <end position="309"/>
    </location>
</feature>
<protein>
    <recommendedName>
        <fullName evidence="5">Aminotransferase-like plant mobile domain-containing protein</fullName>
    </recommendedName>
</protein>
<dbReference type="AlphaFoldDB" id="A0A162A056"/>
<gene>
    <name evidence="2" type="ORF">DCAR_017357</name>
    <name evidence="3" type="ORF">DCAR_0519838</name>
</gene>
<dbReference type="Proteomes" id="UP000077755">
    <property type="component" value="Chromosome 5"/>
</dbReference>
<feature type="compositionally biased region" description="Low complexity" evidence="1">
    <location>
        <begin position="182"/>
        <end position="193"/>
    </location>
</feature>
<dbReference type="EMBL" id="CP093347">
    <property type="protein sequence ID" value="WOH00475.1"/>
    <property type="molecule type" value="Genomic_DNA"/>
</dbReference>
<dbReference type="EMBL" id="LNRQ01000005">
    <property type="protein sequence ID" value="KZM94112.1"/>
    <property type="molecule type" value="Genomic_DNA"/>
</dbReference>
<reference evidence="3" key="2">
    <citation type="submission" date="2022-03" db="EMBL/GenBank/DDBJ databases">
        <title>Draft title - Genomic analysis of global carrot germplasm unveils the trajectory of domestication and the origin of high carotenoid orange carrot.</title>
        <authorList>
            <person name="Iorizzo M."/>
            <person name="Ellison S."/>
            <person name="Senalik D."/>
            <person name="Macko-Podgorni A."/>
            <person name="Grzebelus D."/>
            <person name="Bostan H."/>
            <person name="Rolling W."/>
            <person name="Curaba J."/>
            <person name="Simon P."/>
        </authorList>
    </citation>
    <scope>NUCLEOTIDE SEQUENCE</scope>
    <source>
        <tissue evidence="3">Leaf</tissue>
    </source>
</reference>
<evidence type="ECO:0000313" key="3">
    <source>
        <dbReference type="EMBL" id="WOH00475.1"/>
    </source>
</evidence>
<evidence type="ECO:0000256" key="1">
    <source>
        <dbReference type="SAM" id="MobiDB-lite"/>
    </source>
</evidence>
<proteinExistence type="predicted"/>
<feature type="region of interest" description="Disordered" evidence="1">
    <location>
        <begin position="159"/>
        <end position="342"/>
    </location>
</feature>
<dbReference type="Gramene" id="KZM94112">
    <property type="protein sequence ID" value="KZM94112"/>
    <property type="gene ID" value="DCAR_017357"/>
</dbReference>
<keyword evidence="4" id="KW-1185">Reference proteome</keyword>
<name>A0A162A056_DAUCS</name>
<organism evidence="2">
    <name type="scientific">Daucus carota subsp. sativus</name>
    <name type="common">Carrot</name>
    <dbReference type="NCBI Taxonomy" id="79200"/>
    <lineage>
        <taxon>Eukaryota</taxon>
        <taxon>Viridiplantae</taxon>
        <taxon>Streptophyta</taxon>
        <taxon>Embryophyta</taxon>
        <taxon>Tracheophyta</taxon>
        <taxon>Spermatophyta</taxon>
        <taxon>Magnoliopsida</taxon>
        <taxon>eudicotyledons</taxon>
        <taxon>Gunneridae</taxon>
        <taxon>Pentapetalae</taxon>
        <taxon>asterids</taxon>
        <taxon>campanulids</taxon>
        <taxon>Apiales</taxon>
        <taxon>Apiaceae</taxon>
        <taxon>Apioideae</taxon>
        <taxon>Scandiceae</taxon>
        <taxon>Daucinae</taxon>
        <taxon>Daucus</taxon>
        <taxon>Daucus sect. Daucus</taxon>
    </lineage>
</organism>
<feature type="compositionally biased region" description="Low complexity" evidence="1">
    <location>
        <begin position="251"/>
        <end position="263"/>
    </location>
</feature>
<feature type="compositionally biased region" description="Basic and acidic residues" evidence="1">
    <location>
        <begin position="233"/>
        <end position="243"/>
    </location>
</feature>
<reference evidence="2" key="1">
    <citation type="journal article" date="2016" name="Nat. Genet.">
        <title>A high-quality carrot genome assembly provides new insights into carotenoid accumulation and asterid genome evolution.</title>
        <authorList>
            <person name="Iorizzo M."/>
            <person name="Ellison S."/>
            <person name="Senalik D."/>
            <person name="Zeng P."/>
            <person name="Satapoomin P."/>
            <person name="Huang J."/>
            <person name="Bowman M."/>
            <person name="Iovene M."/>
            <person name="Sanseverino W."/>
            <person name="Cavagnaro P."/>
            <person name="Yildiz M."/>
            <person name="Macko-Podgorni A."/>
            <person name="Moranska E."/>
            <person name="Grzebelus E."/>
            <person name="Grzebelus D."/>
            <person name="Ashrafi H."/>
            <person name="Zheng Z."/>
            <person name="Cheng S."/>
            <person name="Spooner D."/>
            <person name="Van Deynze A."/>
            <person name="Simon P."/>
        </authorList>
    </citation>
    <scope>NUCLEOTIDE SEQUENCE [LARGE SCALE GENOMIC DNA]</scope>
    <source>
        <tissue evidence="2">Leaf</tissue>
    </source>
</reference>